<feature type="compositionally biased region" description="Basic residues" evidence="1">
    <location>
        <begin position="1"/>
        <end position="13"/>
    </location>
</feature>
<proteinExistence type="predicted"/>
<dbReference type="EMBL" id="QPFP01000027">
    <property type="protein sequence ID" value="TEB29498.1"/>
    <property type="molecule type" value="Genomic_DNA"/>
</dbReference>
<sequence>MLLRLDRRRPHRNGHNDAHDELQVSTQKGGISAKDVNKKKRKVEEGEEVSMEAGKEDALGHVGKRCYERLARGLGDSGRSATLKKSWTGPSANYTRPLEDTKTIPSAPLSTPQHSSTVYVSPYGGGSRVALEHSTRVQLFDRLHPLVIKFPRTVEPRRNIAGSGTRSGRRGAEDDSFLLSKKRFSKALTER</sequence>
<feature type="compositionally biased region" description="Polar residues" evidence="1">
    <location>
        <begin position="79"/>
        <end position="94"/>
    </location>
</feature>
<dbReference type="AlphaFoldDB" id="A0A4Y7T6C0"/>
<name>A0A4Y7T6C0_COPMI</name>
<keyword evidence="3" id="KW-1185">Reference proteome</keyword>
<feature type="region of interest" description="Disordered" evidence="1">
    <location>
        <begin position="78"/>
        <end position="98"/>
    </location>
</feature>
<evidence type="ECO:0000313" key="2">
    <source>
        <dbReference type="EMBL" id="TEB29498.1"/>
    </source>
</evidence>
<feature type="region of interest" description="Disordered" evidence="1">
    <location>
        <begin position="1"/>
        <end position="56"/>
    </location>
</feature>
<evidence type="ECO:0000313" key="3">
    <source>
        <dbReference type="Proteomes" id="UP000298030"/>
    </source>
</evidence>
<comment type="caution">
    <text evidence="2">The sequence shown here is derived from an EMBL/GenBank/DDBJ whole genome shotgun (WGS) entry which is preliminary data.</text>
</comment>
<reference evidence="2 3" key="1">
    <citation type="journal article" date="2019" name="Nat. Ecol. Evol.">
        <title>Megaphylogeny resolves global patterns of mushroom evolution.</title>
        <authorList>
            <person name="Varga T."/>
            <person name="Krizsan K."/>
            <person name="Foldi C."/>
            <person name="Dima B."/>
            <person name="Sanchez-Garcia M."/>
            <person name="Sanchez-Ramirez S."/>
            <person name="Szollosi G.J."/>
            <person name="Szarkandi J.G."/>
            <person name="Papp V."/>
            <person name="Albert L."/>
            <person name="Andreopoulos W."/>
            <person name="Angelini C."/>
            <person name="Antonin V."/>
            <person name="Barry K.W."/>
            <person name="Bougher N.L."/>
            <person name="Buchanan P."/>
            <person name="Buyck B."/>
            <person name="Bense V."/>
            <person name="Catcheside P."/>
            <person name="Chovatia M."/>
            <person name="Cooper J."/>
            <person name="Damon W."/>
            <person name="Desjardin D."/>
            <person name="Finy P."/>
            <person name="Geml J."/>
            <person name="Haridas S."/>
            <person name="Hughes K."/>
            <person name="Justo A."/>
            <person name="Karasinski D."/>
            <person name="Kautmanova I."/>
            <person name="Kiss B."/>
            <person name="Kocsube S."/>
            <person name="Kotiranta H."/>
            <person name="LaButti K.M."/>
            <person name="Lechner B.E."/>
            <person name="Liimatainen K."/>
            <person name="Lipzen A."/>
            <person name="Lukacs Z."/>
            <person name="Mihaltcheva S."/>
            <person name="Morgado L.N."/>
            <person name="Niskanen T."/>
            <person name="Noordeloos M.E."/>
            <person name="Ohm R.A."/>
            <person name="Ortiz-Santana B."/>
            <person name="Ovrebo C."/>
            <person name="Racz N."/>
            <person name="Riley R."/>
            <person name="Savchenko A."/>
            <person name="Shiryaev A."/>
            <person name="Soop K."/>
            <person name="Spirin V."/>
            <person name="Szebenyi C."/>
            <person name="Tomsovsky M."/>
            <person name="Tulloss R.E."/>
            <person name="Uehling J."/>
            <person name="Grigoriev I.V."/>
            <person name="Vagvolgyi C."/>
            <person name="Papp T."/>
            <person name="Martin F.M."/>
            <person name="Miettinen O."/>
            <person name="Hibbett D.S."/>
            <person name="Nagy L.G."/>
        </authorList>
    </citation>
    <scope>NUCLEOTIDE SEQUENCE [LARGE SCALE GENOMIC DNA]</scope>
    <source>
        <strain evidence="2 3">FP101781</strain>
    </source>
</reference>
<feature type="region of interest" description="Disordered" evidence="1">
    <location>
        <begin position="154"/>
        <end position="176"/>
    </location>
</feature>
<protein>
    <submittedName>
        <fullName evidence="2">Uncharacterized protein</fullName>
    </submittedName>
</protein>
<dbReference type="Proteomes" id="UP000298030">
    <property type="component" value="Unassembled WGS sequence"/>
</dbReference>
<accession>A0A4Y7T6C0</accession>
<organism evidence="2 3">
    <name type="scientific">Coprinellus micaceus</name>
    <name type="common">Glistening ink-cap mushroom</name>
    <name type="synonym">Coprinus micaceus</name>
    <dbReference type="NCBI Taxonomy" id="71717"/>
    <lineage>
        <taxon>Eukaryota</taxon>
        <taxon>Fungi</taxon>
        <taxon>Dikarya</taxon>
        <taxon>Basidiomycota</taxon>
        <taxon>Agaricomycotina</taxon>
        <taxon>Agaricomycetes</taxon>
        <taxon>Agaricomycetidae</taxon>
        <taxon>Agaricales</taxon>
        <taxon>Agaricineae</taxon>
        <taxon>Psathyrellaceae</taxon>
        <taxon>Coprinellus</taxon>
    </lineage>
</organism>
<gene>
    <name evidence="2" type="ORF">FA13DRAFT_1711098</name>
</gene>
<evidence type="ECO:0000256" key="1">
    <source>
        <dbReference type="SAM" id="MobiDB-lite"/>
    </source>
</evidence>